<reference evidence="7 8" key="1">
    <citation type="journal article" date="2020" name="Syst. Appl. Microbiol.">
        <title>Alienimonas chondri sp. nov., a novel planctomycete isolated from the biofilm of the red alga Chondrus crispus.</title>
        <authorList>
            <person name="Vitorino I."/>
            <person name="Albuquerque L."/>
            <person name="Wiegand S."/>
            <person name="Kallscheuer N."/>
            <person name="da Costa M.S."/>
            <person name="Lobo-da-Cunha A."/>
            <person name="Jogler C."/>
            <person name="Lage O.M."/>
        </authorList>
    </citation>
    <scope>NUCLEOTIDE SEQUENCE [LARGE SCALE GENOMIC DNA]</scope>
    <source>
        <strain evidence="7 8">LzC2</strain>
    </source>
</reference>
<dbReference type="InterPro" id="IPR017850">
    <property type="entry name" value="Alkaline_phosphatase_core_sf"/>
</dbReference>
<proteinExistence type="inferred from homology"/>
<keyword evidence="4" id="KW-0106">Calcium</keyword>
<dbReference type="Pfam" id="PF00884">
    <property type="entry name" value="Sulfatase"/>
    <property type="match status" value="1"/>
</dbReference>
<evidence type="ECO:0000256" key="1">
    <source>
        <dbReference type="ARBA" id="ARBA00008779"/>
    </source>
</evidence>
<dbReference type="InterPro" id="IPR050738">
    <property type="entry name" value="Sulfatase"/>
</dbReference>
<dbReference type="InterPro" id="IPR000917">
    <property type="entry name" value="Sulfatase_N"/>
</dbReference>
<name>A0ABX1VA21_9PLAN</name>
<evidence type="ECO:0000256" key="4">
    <source>
        <dbReference type="ARBA" id="ARBA00022837"/>
    </source>
</evidence>
<dbReference type="InterPro" id="IPR024607">
    <property type="entry name" value="Sulfatase_CS"/>
</dbReference>
<gene>
    <name evidence="7" type="primary">atsA_7</name>
    <name evidence="7" type="ORF">LzC2_07870</name>
</gene>
<dbReference type="PANTHER" id="PTHR42693">
    <property type="entry name" value="ARYLSULFATASE FAMILY MEMBER"/>
    <property type="match status" value="1"/>
</dbReference>
<dbReference type="Proteomes" id="UP000609651">
    <property type="component" value="Unassembled WGS sequence"/>
</dbReference>
<feature type="domain" description="Sulfatase N-terminal" evidence="6">
    <location>
        <begin position="32"/>
        <end position="330"/>
    </location>
</feature>
<evidence type="ECO:0000259" key="6">
    <source>
        <dbReference type="Pfam" id="PF00884"/>
    </source>
</evidence>
<organism evidence="7 8">
    <name type="scientific">Alienimonas chondri</name>
    <dbReference type="NCBI Taxonomy" id="2681879"/>
    <lineage>
        <taxon>Bacteria</taxon>
        <taxon>Pseudomonadati</taxon>
        <taxon>Planctomycetota</taxon>
        <taxon>Planctomycetia</taxon>
        <taxon>Planctomycetales</taxon>
        <taxon>Planctomycetaceae</taxon>
        <taxon>Alienimonas</taxon>
    </lineage>
</organism>
<evidence type="ECO:0000313" key="8">
    <source>
        <dbReference type="Proteomes" id="UP000609651"/>
    </source>
</evidence>
<evidence type="ECO:0000256" key="3">
    <source>
        <dbReference type="ARBA" id="ARBA00022801"/>
    </source>
</evidence>
<dbReference type="GO" id="GO:0004065">
    <property type="term" value="F:arylsulfatase activity"/>
    <property type="evidence" value="ECO:0007669"/>
    <property type="project" value="UniProtKB-EC"/>
</dbReference>
<accession>A0ABX1VA21</accession>
<keyword evidence="8" id="KW-1185">Reference proteome</keyword>
<comment type="caution">
    <text evidence="7">The sequence shown here is derived from an EMBL/GenBank/DDBJ whole genome shotgun (WGS) entry which is preliminary data.</text>
</comment>
<protein>
    <submittedName>
        <fullName evidence="7">Arylsulfatase</fullName>
        <ecNumber evidence="7">3.1.6.1</ecNumber>
    </submittedName>
</protein>
<dbReference type="EMBL" id="WTPX01000015">
    <property type="protein sequence ID" value="NNJ24727.1"/>
    <property type="molecule type" value="Genomic_DNA"/>
</dbReference>
<feature type="region of interest" description="Disordered" evidence="5">
    <location>
        <begin position="460"/>
        <end position="485"/>
    </location>
</feature>
<dbReference type="PANTHER" id="PTHR42693:SF53">
    <property type="entry name" value="ENDO-4-O-SULFATASE"/>
    <property type="match status" value="1"/>
</dbReference>
<dbReference type="SUPFAM" id="SSF53649">
    <property type="entry name" value="Alkaline phosphatase-like"/>
    <property type="match status" value="1"/>
</dbReference>
<evidence type="ECO:0000313" key="7">
    <source>
        <dbReference type="EMBL" id="NNJ24727.1"/>
    </source>
</evidence>
<dbReference type="PROSITE" id="PS00523">
    <property type="entry name" value="SULFATASE_1"/>
    <property type="match status" value="1"/>
</dbReference>
<comment type="similarity">
    <text evidence="1">Belongs to the sulfatase family.</text>
</comment>
<evidence type="ECO:0000256" key="5">
    <source>
        <dbReference type="SAM" id="MobiDB-lite"/>
    </source>
</evidence>
<dbReference type="RefSeq" id="WP_171183985.1">
    <property type="nucleotide sequence ID" value="NZ_WTPX01000015.1"/>
</dbReference>
<dbReference type="EC" id="3.1.6.1" evidence="7"/>
<dbReference type="Gene3D" id="3.40.720.10">
    <property type="entry name" value="Alkaline Phosphatase, subunit A"/>
    <property type="match status" value="1"/>
</dbReference>
<evidence type="ECO:0000256" key="2">
    <source>
        <dbReference type="ARBA" id="ARBA00022723"/>
    </source>
</evidence>
<dbReference type="Gene3D" id="3.30.1120.10">
    <property type="match status" value="1"/>
</dbReference>
<sequence length="485" mass="52660">MKTITPIRVAVLPVLLILGVTPGDLRAAPPRPNVVLLMADDQGWGQVGYRGHPRLKTPHLDAMAAAGLRFDRFYAAGPVCSPTRASVLTGRTPNRSGVPTHGRNLVLQEKTLPRALQDAGYTTAHFGKWHLNGVRGAGVPVLADDPNHPGRYGFDEWLSATNYIDLDPLLGREGTFEAFEGDSSNVLIREALEFMTRQTADGSPFLAVVWYGSPHNPQRAAERDRPEGVEGKLAEHLGELAGIDRSVGALRAGLRDLGIERDTLLWYCSDNGGLTTDPDAMGGLSGHKGDLLEGGIRVPGIIEWPGRVAPAVTDAPASTMDIFPTIVDLLSLPPASMTHPVDGESLVPLLDGNPLERTHGIPFQFLRDAALIDGDYKLLTDNPRKSDGWRLYNLKNDPGETEDLAAQDPHRAAAMRAEAEAMLTSVEASEAGRDYPEGRVLQPPRTAFWKDMPEYEPYLDEFAGRSGSARGKRTGGRRSNERSEQ</sequence>
<keyword evidence="2" id="KW-0479">Metal-binding</keyword>
<keyword evidence="3 7" id="KW-0378">Hydrolase</keyword>